<dbReference type="AlphaFoldDB" id="W4K9L0"/>
<dbReference type="GeneID" id="20670163"/>
<proteinExistence type="predicted"/>
<accession>W4K9L0</accession>
<dbReference type="EMBL" id="KI925457">
    <property type="protein sequence ID" value="ETW82468.1"/>
    <property type="molecule type" value="Genomic_DNA"/>
</dbReference>
<organism evidence="1 2">
    <name type="scientific">Heterobasidion irregulare (strain TC 32-1)</name>
    <dbReference type="NCBI Taxonomy" id="747525"/>
    <lineage>
        <taxon>Eukaryota</taxon>
        <taxon>Fungi</taxon>
        <taxon>Dikarya</taxon>
        <taxon>Basidiomycota</taxon>
        <taxon>Agaricomycotina</taxon>
        <taxon>Agaricomycetes</taxon>
        <taxon>Russulales</taxon>
        <taxon>Bondarzewiaceae</taxon>
        <taxon>Heterobasidion</taxon>
        <taxon>Heterobasidion annosum species complex</taxon>
    </lineage>
</organism>
<dbReference type="HOGENOM" id="CLU_1829939_0_0_1"/>
<protein>
    <submittedName>
        <fullName evidence="1">Uncharacterized protein</fullName>
    </submittedName>
</protein>
<sequence>DLLNEWELADEKLLDNLELGHRFMTQHQTWRALHEQYVQPAIYKAMKDSGAVNCSSIKFNFCGPPIEQEKHTAHDNAGTRPYSAKHNAALLHTERPGTIASQSLRSAAWHKVQAMAVNLPSNYALAITTHSAMSQAAEVKR</sequence>
<dbReference type="RefSeq" id="XP_009544828.1">
    <property type="nucleotide sequence ID" value="XM_009546533.1"/>
</dbReference>
<feature type="non-terminal residue" evidence="1">
    <location>
        <position position="1"/>
    </location>
</feature>
<evidence type="ECO:0000313" key="2">
    <source>
        <dbReference type="Proteomes" id="UP000030671"/>
    </source>
</evidence>
<name>W4K9L0_HETIT</name>
<dbReference type="KEGG" id="hir:HETIRDRAFT_314825"/>
<dbReference type="InParanoid" id="W4K9L0"/>
<evidence type="ECO:0000313" key="1">
    <source>
        <dbReference type="EMBL" id="ETW82468.1"/>
    </source>
</evidence>
<keyword evidence="2" id="KW-1185">Reference proteome</keyword>
<dbReference type="Proteomes" id="UP000030671">
    <property type="component" value="Unassembled WGS sequence"/>
</dbReference>
<gene>
    <name evidence="1" type="ORF">HETIRDRAFT_314825</name>
</gene>
<reference evidence="1 2" key="1">
    <citation type="journal article" date="2012" name="New Phytol.">
        <title>Insight into trade-off between wood decay and parasitism from the genome of a fungal forest pathogen.</title>
        <authorList>
            <person name="Olson A."/>
            <person name="Aerts A."/>
            <person name="Asiegbu F."/>
            <person name="Belbahri L."/>
            <person name="Bouzid O."/>
            <person name="Broberg A."/>
            <person name="Canback B."/>
            <person name="Coutinho P.M."/>
            <person name="Cullen D."/>
            <person name="Dalman K."/>
            <person name="Deflorio G."/>
            <person name="van Diepen L.T."/>
            <person name="Dunand C."/>
            <person name="Duplessis S."/>
            <person name="Durling M."/>
            <person name="Gonthier P."/>
            <person name="Grimwood J."/>
            <person name="Fossdal C.G."/>
            <person name="Hansson D."/>
            <person name="Henrissat B."/>
            <person name="Hietala A."/>
            <person name="Himmelstrand K."/>
            <person name="Hoffmeister D."/>
            <person name="Hogberg N."/>
            <person name="James T.Y."/>
            <person name="Karlsson M."/>
            <person name="Kohler A."/>
            <person name="Kues U."/>
            <person name="Lee Y.H."/>
            <person name="Lin Y.C."/>
            <person name="Lind M."/>
            <person name="Lindquist E."/>
            <person name="Lombard V."/>
            <person name="Lucas S."/>
            <person name="Lunden K."/>
            <person name="Morin E."/>
            <person name="Murat C."/>
            <person name="Park J."/>
            <person name="Raffaello T."/>
            <person name="Rouze P."/>
            <person name="Salamov A."/>
            <person name="Schmutz J."/>
            <person name="Solheim H."/>
            <person name="Stahlberg J."/>
            <person name="Velez H."/>
            <person name="de Vries R.P."/>
            <person name="Wiebenga A."/>
            <person name="Woodward S."/>
            <person name="Yakovlev I."/>
            <person name="Garbelotto M."/>
            <person name="Martin F."/>
            <person name="Grigoriev I.V."/>
            <person name="Stenlid J."/>
        </authorList>
    </citation>
    <scope>NUCLEOTIDE SEQUENCE [LARGE SCALE GENOMIC DNA]</scope>
    <source>
        <strain evidence="1 2">TC 32-1</strain>
    </source>
</reference>